<comment type="similarity">
    <text evidence="3 15">Belongs to the cytidine and deoxycytidylate deaminase family.</text>
</comment>
<feature type="binding site" evidence="14">
    <location>
        <position position="89"/>
    </location>
    <ligand>
        <name>Zn(2+)</name>
        <dbReference type="ChEBI" id="CHEBI:29105"/>
        <note>catalytic</note>
    </ligand>
</feature>
<gene>
    <name evidence="17" type="primary">cdd</name>
    <name evidence="17" type="ORF">PDESU_04119</name>
</gene>
<dbReference type="GO" id="GO:0042802">
    <property type="term" value="F:identical protein binding"/>
    <property type="evidence" value="ECO:0007669"/>
    <property type="project" value="UniProtKB-ARBA"/>
</dbReference>
<evidence type="ECO:0000256" key="1">
    <source>
        <dbReference type="ARBA" id="ARBA00001947"/>
    </source>
</evidence>
<evidence type="ECO:0000256" key="11">
    <source>
        <dbReference type="ARBA" id="ARBA00049558"/>
    </source>
</evidence>
<evidence type="ECO:0000256" key="4">
    <source>
        <dbReference type="ARBA" id="ARBA00012783"/>
    </source>
</evidence>
<evidence type="ECO:0000256" key="6">
    <source>
        <dbReference type="ARBA" id="ARBA00022723"/>
    </source>
</evidence>
<dbReference type="GO" id="GO:0005829">
    <property type="term" value="C:cytosol"/>
    <property type="evidence" value="ECO:0007669"/>
    <property type="project" value="TreeGrafter"/>
</dbReference>
<dbReference type="RefSeq" id="WP_136081090.1">
    <property type="nucleotide sequence ID" value="NZ_CAAHFG010000002.1"/>
</dbReference>
<evidence type="ECO:0000256" key="5">
    <source>
        <dbReference type="ARBA" id="ARBA00018266"/>
    </source>
</evidence>
<comment type="function">
    <text evidence="2 15">This enzyme scavenges exogenous and endogenous cytidine and 2'-deoxycytidine for UMP synthesis.</text>
</comment>
<dbReference type="InterPro" id="IPR016192">
    <property type="entry name" value="APOBEC/CMP_deaminase_Zn-bd"/>
</dbReference>
<dbReference type="PROSITE" id="PS51747">
    <property type="entry name" value="CYT_DCMP_DEAMINASES_2"/>
    <property type="match status" value="1"/>
</dbReference>
<dbReference type="InterPro" id="IPR050202">
    <property type="entry name" value="Cyt/Deoxycyt_deaminase"/>
</dbReference>
<dbReference type="GO" id="GO:0004126">
    <property type="term" value="F:cytidine deaminase activity"/>
    <property type="evidence" value="ECO:0007669"/>
    <property type="project" value="UniProtKB-UniRule"/>
</dbReference>
<dbReference type="NCBIfam" id="TIGR01354">
    <property type="entry name" value="cyt_deam_tetra"/>
    <property type="match status" value="1"/>
</dbReference>
<comment type="cofactor">
    <cofactor evidence="1 14 15">
        <name>Zn(2+)</name>
        <dbReference type="ChEBI" id="CHEBI:29105"/>
    </cofactor>
</comment>
<dbReference type="EC" id="3.5.4.5" evidence="4 15"/>
<evidence type="ECO:0000256" key="8">
    <source>
        <dbReference type="ARBA" id="ARBA00022833"/>
    </source>
</evidence>
<evidence type="ECO:0000256" key="7">
    <source>
        <dbReference type="ARBA" id="ARBA00022801"/>
    </source>
</evidence>
<evidence type="ECO:0000256" key="3">
    <source>
        <dbReference type="ARBA" id="ARBA00006576"/>
    </source>
</evidence>
<dbReference type="PANTHER" id="PTHR11644:SF2">
    <property type="entry name" value="CYTIDINE DEAMINASE"/>
    <property type="match status" value="1"/>
</dbReference>
<dbReference type="FunFam" id="3.40.140.10:FF:000008">
    <property type="entry name" value="Cytidine deaminase"/>
    <property type="match status" value="1"/>
</dbReference>
<keyword evidence="8 14" id="KW-0862">Zinc</keyword>
<feature type="binding site" evidence="14">
    <location>
        <position position="53"/>
    </location>
    <ligand>
        <name>Zn(2+)</name>
        <dbReference type="ChEBI" id="CHEBI:29105"/>
        <note>catalytic</note>
    </ligand>
</feature>
<sequence>MKPNELIEAAIQAAGNAHAPYSGYHVGAALLCVDGTVFTGCNVENASYGLTNCAERTAIFSAVAAGHKEFKAMAIAATKEPTPFPCGACRQVMAEFCGPDLPVYVAQAEGFEATTLGELLPKCFDLKA</sequence>
<dbReference type="Proteomes" id="UP000366872">
    <property type="component" value="Unassembled WGS sequence"/>
</dbReference>
<evidence type="ECO:0000256" key="14">
    <source>
        <dbReference type="PIRSR" id="PIRSR606262-3"/>
    </source>
</evidence>
<comment type="catalytic activity">
    <reaction evidence="10 15">
        <text>2'-deoxycytidine + H2O + H(+) = 2'-deoxyuridine + NH4(+)</text>
        <dbReference type="Rhea" id="RHEA:13433"/>
        <dbReference type="ChEBI" id="CHEBI:15377"/>
        <dbReference type="ChEBI" id="CHEBI:15378"/>
        <dbReference type="ChEBI" id="CHEBI:15698"/>
        <dbReference type="ChEBI" id="CHEBI:16450"/>
        <dbReference type="ChEBI" id="CHEBI:28938"/>
        <dbReference type="EC" id="3.5.4.5"/>
    </reaction>
</comment>
<feature type="active site" description="Proton donor" evidence="12">
    <location>
        <position position="55"/>
    </location>
</feature>
<dbReference type="GO" id="GO:0008270">
    <property type="term" value="F:zinc ion binding"/>
    <property type="evidence" value="ECO:0007669"/>
    <property type="project" value="UniProtKB-UniRule"/>
</dbReference>
<dbReference type="CDD" id="cd01283">
    <property type="entry name" value="cytidine_deaminase"/>
    <property type="match status" value="1"/>
</dbReference>
<evidence type="ECO:0000259" key="16">
    <source>
        <dbReference type="PROSITE" id="PS51747"/>
    </source>
</evidence>
<dbReference type="SUPFAM" id="SSF53927">
    <property type="entry name" value="Cytidine deaminase-like"/>
    <property type="match status" value="1"/>
</dbReference>
<dbReference type="EMBL" id="CAAHFG010000002">
    <property type="protein sequence ID" value="VGO15534.1"/>
    <property type="molecule type" value="Genomic_DNA"/>
</dbReference>
<keyword evidence="6 14" id="KW-0479">Metal-binding</keyword>
<dbReference type="AlphaFoldDB" id="A0A6C2U7Y1"/>
<feature type="domain" description="CMP/dCMP-type deaminase" evidence="16">
    <location>
        <begin position="1"/>
        <end position="127"/>
    </location>
</feature>
<evidence type="ECO:0000256" key="15">
    <source>
        <dbReference type="RuleBase" id="RU364006"/>
    </source>
</evidence>
<proteinExistence type="inferred from homology"/>
<dbReference type="GO" id="GO:0072527">
    <property type="term" value="P:pyrimidine-containing compound metabolic process"/>
    <property type="evidence" value="ECO:0007669"/>
    <property type="project" value="UniProtKB-ARBA"/>
</dbReference>
<dbReference type="InterPro" id="IPR002125">
    <property type="entry name" value="CMP_dCMP_dom"/>
</dbReference>
<evidence type="ECO:0000256" key="9">
    <source>
        <dbReference type="ARBA" id="ARBA00032005"/>
    </source>
</evidence>
<comment type="catalytic activity">
    <reaction evidence="11 15">
        <text>cytidine + H2O + H(+) = uridine + NH4(+)</text>
        <dbReference type="Rhea" id="RHEA:16069"/>
        <dbReference type="ChEBI" id="CHEBI:15377"/>
        <dbReference type="ChEBI" id="CHEBI:15378"/>
        <dbReference type="ChEBI" id="CHEBI:16704"/>
        <dbReference type="ChEBI" id="CHEBI:17562"/>
        <dbReference type="ChEBI" id="CHEBI:28938"/>
        <dbReference type="EC" id="3.5.4.5"/>
    </reaction>
</comment>
<keyword evidence="7 15" id="KW-0378">Hydrolase</keyword>
<name>A0A6C2U7Y1_PONDE</name>
<dbReference type="PANTHER" id="PTHR11644">
    <property type="entry name" value="CYTIDINE DEAMINASE"/>
    <property type="match status" value="1"/>
</dbReference>
<dbReference type="GO" id="GO:0055086">
    <property type="term" value="P:nucleobase-containing small molecule metabolic process"/>
    <property type="evidence" value="ECO:0007669"/>
    <property type="project" value="UniProtKB-ARBA"/>
</dbReference>
<organism evidence="17 18">
    <name type="scientific">Pontiella desulfatans</name>
    <dbReference type="NCBI Taxonomy" id="2750659"/>
    <lineage>
        <taxon>Bacteria</taxon>
        <taxon>Pseudomonadati</taxon>
        <taxon>Kiritimatiellota</taxon>
        <taxon>Kiritimatiellia</taxon>
        <taxon>Kiritimatiellales</taxon>
        <taxon>Pontiellaceae</taxon>
        <taxon>Pontiella</taxon>
    </lineage>
</organism>
<evidence type="ECO:0000256" key="10">
    <source>
        <dbReference type="ARBA" id="ARBA00049252"/>
    </source>
</evidence>
<dbReference type="Gene3D" id="3.40.140.10">
    <property type="entry name" value="Cytidine Deaminase, domain 2"/>
    <property type="match status" value="1"/>
</dbReference>
<dbReference type="InterPro" id="IPR006262">
    <property type="entry name" value="Cyt_deam_tetra"/>
</dbReference>
<keyword evidence="18" id="KW-1185">Reference proteome</keyword>
<feature type="binding site" evidence="13">
    <location>
        <begin position="42"/>
        <end position="48"/>
    </location>
    <ligand>
        <name>substrate</name>
    </ligand>
</feature>
<protein>
    <recommendedName>
        <fullName evidence="5 15">Cytidine deaminase</fullName>
        <ecNumber evidence="4 15">3.5.4.5</ecNumber>
    </recommendedName>
    <alternativeName>
        <fullName evidence="9 15">Cytidine aminohydrolase</fullName>
    </alternativeName>
</protein>
<feature type="binding site" evidence="14">
    <location>
        <position position="86"/>
    </location>
    <ligand>
        <name>Zn(2+)</name>
        <dbReference type="ChEBI" id="CHEBI:29105"/>
        <note>catalytic</note>
    </ligand>
</feature>
<evidence type="ECO:0000313" key="17">
    <source>
        <dbReference type="EMBL" id="VGO15534.1"/>
    </source>
</evidence>
<evidence type="ECO:0000256" key="2">
    <source>
        <dbReference type="ARBA" id="ARBA00003949"/>
    </source>
</evidence>
<dbReference type="InterPro" id="IPR016193">
    <property type="entry name" value="Cytidine_deaminase-like"/>
</dbReference>
<accession>A0A6C2U7Y1</accession>
<dbReference type="PROSITE" id="PS00903">
    <property type="entry name" value="CYT_DCMP_DEAMINASES_1"/>
    <property type="match status" value="1"/>
</dbReference>
<evidence type="ECO:0000256" key="12">
    <source>
        <dbReference type="PIRSR" id="PIRSR606262-1"/>
    </source>
</evidence>
<evidence type="ECO:0000256" key="13">
    <source>
        <dbReference type="PIRSR" id="PIRSR606262-2"/>
    </source>
</evidence>
<dbReference type="NCBIfam" id="NF004064">
    <property type="entry name" value="PRK05578.1"/>
    <property type="match status" value="1"/>
</dbReference>
<evidence type="ECO:0000313" key="18">
    <source>
        <dbReference type="Proteomes" id="UP000366872"/>
    </source>
</evidence>
<reference evidence="17 18" key="1">
    <citation type="submission" date="2019-04" db="EMBL/GenBank/DDBJ databases">
        <authorList>
            <person name="Van Vliet M D."/>
        </authorList>
    </citation>
    <scope>NUCLEOTIDE SEQUENCE [LARGE SCALE GENOMIC DNA]</scope>
    <source>
        <strain evidence="17 18">F1</strain>
    </source>
</reference>
<dbReference type="Pfam" id="PF00383">
    <property type="entry name" value="dCMP_cyt_deam_1"/>
    <property type="match status" value="1"/>
</dbReference>